<evidence type="ECO:0000313" key="3">
    <source>
        <dbReference type="Proteomes" id="UP000244880"/>
    </source>
</evidence>
<keyword evidence="1" id="KW-1133">Transmembrane helix</keyword>
<keyword evidence="3" id="KW-1185">Reference proteome</keyword>
<proteinExistence type="predicted"/>
<evidence type="ECO:0000313" key="2">
    <source>
        <dbReference type="EMBL" id="SPH21295.1"/>
    </source>
</evidence>
<name>A0A2R8BDZ9_9RHOB</name>
<keyword evidence="1" id="KW-0472">Membrane</keyword>
<feature type="transmembrane region" description="Helical" evidence="1">
    <location>
        <begin position="18"/>
        <end position="38"/>
    </location>
</feature>
<organism evidence="2 3">
    <name type="scientific">Ascidiaceihabitans donghaensis</name>
    <dbReference type="NCBI Taxonomy" id="1510460"/>
    <lineage>
        <taxon>Bacteria</taxon>
        <taxon>Pseudomonadati</taxon>
        <taxon>Pseudomonadota</taxon>
        <taxon>Alphaproteobacteria</taxon>
        <taxon>Rhodobacterales</taxon>
        <taxon>Paracoccaceae</taxon>
        <taxon>Ascidiaceihabitans</taxon>
    </lineage>
</organism>
<accession>A0A2R8BDZ9</accession>
<protein>
    <submittedName>
        <fullName evidence="2">Uncharacterized protein</fullName>
    </submittedName>
</protein>
<dbReference type="Proteomes" id="UP000244880">
    <property type="component" value="Unassembled WGS sequence"/>
</dbReference>
<reference evidence="2 3" key="1">
    <citation type="submission" date="2018-03" db="EMBL/GenBank/DDBJ databases">
        <authorList>
            <person name="Keele B.F."/>
        </authorList>
    </citation>
    <scope>NUCLEOTIDE SEQUENCE [LARGE SCALE GENOMIC DNA]</scope>
    <source>
        <strain evidence="2 3">CECT 8599</strain>
    </source>
</reference>
<dbReference type="EMBL" id="OMOR01000001">
    <property type="protein sequence ID" value="SPH21295.1"/>
    <property type="molecule type" value="Genomic_DNA"/>
</dbReference>
<sequence length="42" mass="4468">MTTLRQIKSIATRAQDTLLTDAIGAAALMVMLVVGLHLPSFV</sequence>
<keyword evidence="1" id="KW-0812">Transmembrane</keyword>
<gene>
    <name evidence="2" type="ORF">ASD8599_02047</name>
</gene>
<evidence type="ECO:0000256" key="1">
    <source>
        <dbReference type="SAM" id="Phobius"/>
    </source>
</evidence>
<dbReference type="RefSeq" id="WP_281261556.1">
    <property type="nucleotide sequence ID" value="NZ_OMOR01000001.1"/>
</dbReference>
<dbReference type="AlphaFoldDB" id="A0A2R8BDZ9"/>